<dbReference type="Pfam" id="PF01981">
    <property type="entry name" value="PTH2"/>
    <property type="match status" value="1"/>
</dbReference>
<comment type="caution">
    <text evidence="5">The sequence shown here is derived from an EMBL/GenBank/DDBJ whole genome shotgun (WGS) entry which is preliminary data.</text>
</comment>
<evidence type="ECO:0000256" key="2">
    <source>
        <dbReference type="ARBA" id="ARBA00022801"/>
    </source>
</evidence>
<feature type="compositionally biased region" description="Polar residues" evidence="4">
    <location>
        <begin position="16"/>
        <end position="27"/>
    </location>
</feature>
<proteinExistence type="predicted"/>
<gene>
    <name evidence="5" type="ORF">CONPUDRAFT_165865</name>
</gene>
<dbReference type="Gene3D" id="3.40.1490.10">
    <property type="entry name" value="Bit1"/>
    <property type="match status" value="1"/>
</dbReference>
<dbReference type="PANTHER" id="PTHR46194">
    <property type="entry name" value="PEPTIDYL-TRNA HYDROLASE PTRHD1-RELATED"/>
    <property type="match status" value="1"/>
</dbReference>
<comment type="catalytic activity">
    <reaction evidence="3">
        <text>an N-acyl-L-alpha-aminoacyl-tRNA + H2O = an N-acyl-L-amino acid + a tRNA + H(+)</text>
        <dbReference type="Rhea" id="RHEA:54448"/>
        <dbReference type="Rhea" id="RHEA-COMP:10123"/>
        <dbReference type="Rhea" id="RHEA-COMP:13883"/>
        <dbReference type="ChEBI" id="CHEBI:15377"/>
        <dbReference type="ChEBI" id="CHEBI:15378"/>
        <dbReference type="ChEBI" id="CHEBI:59874"/>
        <dbReference type="ChEBI" id="CHEBI:78442"/>
        <dbReference type="ChEBI" id="CHEBI:138191"/>
        <dbReference type="EC" id="3.1.1.29"/>
    </reaction>
</comment>
<dbReference type="InterPro" id="IPR023476">
    <property type="entry name" value="Pep_tRNA_hydro_II_dom_sf"/>
</dbReference>
<evidence type="ECO:0000313" key="6">
    <source>
        <dbReference type="Proteomes" id="UP000053558"/>
    </source>
</evidence>
<evidence type="ECO:0000256" key="4">
    <source>
        <dbReference type="SAM" id="MobiDB-lite"/>
    </source>
</evidence>
<dbReference type="Proteomes" id="UP000053558">
    <property type="component" value="Unassembled WGS sequence"/>
</dbReference>
<dbReference type="OrthoDB" id="201213at2759"/>
<keyword evidence="6" id="KW-1185">Reference proteome</keyword>
<accession>A0A5M3MMP4</accession>
<dbReference type="InterPro" id="IPR002833">
    <property type="entry name" value="PTH2"/>
</dbReference>
<organism evidence="5 6">
    <name type="scientific">Coniophora puteana (strain RWD-64-598)</name>
    <name type="common">Brown rot fungus</name>
    <dbReference type="NCBI Taxonomy" id="741705"/>
    <lineage>
        <taxon>Eukaryota</taxon>
        <taxon>Fungi</taxon>
        <taxon>Dikarya</taxon>
        <taxon>Basidiomycota</taxon>
        <taxon>Agaricomycotina</taxon>
        <taxon>Agaricomycetes</taxon>
        <taxon>Agaricomycetidae</taxon>
        <taxon>Boletales</taxon>
        <taxon>Coniophorineae</taxon>
        <taxon>Coniophoraceae</taxon>
        <taxon>Coniophora</taxon>
    </lineage>
</organism>
<evidence type="ECO:0000256" key="1">
    <source>
        <dbReference type="ARBA" id="ARBA00013260"/>
    </source>
</evidence>
<keyword evidence="2 5" id="KW-0378">Hydrolase</keyword>
<dbReference type="RefSeq" id="XP_007769279.1">
    <property type="nucleotide sequence ID" value="XM_007771089.1"/>
</dbReference>
<dbReference type="SUPFAM" id="SSF102462">
    <property type="entry name" value="Peptidyl-tRNA hydrolase II"/>
    <property type="match status" value="1"/>
</dbReference>
<dbReference type="PANTHER" id="PTHR46194:SF1">
    <property type="entry name" value="PEPTIDYL-TRNA HYDROLASE PTRHD1-RELATED"/>
    <property type="match status" value="1"/>
</dbReference>
<feature type="region of interest" description="Disordered" evidence="4">
    <location>
        <begin position="1"/>
        <end position="38"/>
    </location>
</feature>
<dbReference type="EC" id="3.1.1.29" evidence="1"/>
<dbReference type="KEGG" id="cput:CONPUDRAFT_165865"/>
<dbReference type="GeneID" id="19205414"/>
<protein>
    <recommendedName>
        <fullName evidence="1">peptidyl-tRNA hydrolase</fullName>
        <ecNumber evidence="1">3.1.1.29</ecNumber>
    </recommendedName>
</protein>
<name>A0A5M3MMP4_CONPW</name>
<sequence>MASGPATNLVPKDNKSTGISDSESQVPRTDAPPKKESPLVMQIVVRRDLLEDSEERSKGWGVGPLMAQVAHAATAVIHETRGDPNTQAYLADLKGMHKLVHQVPNGTALVRLSEVLTTAGVLHHLWVEQPENVPTCLALAPNRRDNKIKKALKKADADKLWQG</sequence>
<dbReference type="InterPro" id="IPR042237">
    <property type="entry name" value="PTRHD1"/>
</dbReference>
<dbReference type="AlphaFoldDB" id="A0A5M3MMP4"/>
<evidence type="ECO:0000256" key="3">
    <source>
        <dbReference type="ARBA" id="ARBA00048707"/>
    </source>
</evidence>
<dbReference type="EMBL" id="JH711579">
    <property type="protein sequence ID" value="EIW80297.1"/>
    <property type="molecule type" value="Genomic_DNA"/>
</dbReference>
<dbReference type="GO" id="GO:0004045">
    <property type="term" value="F:peptidyl-tRNA hydrolase activity"/>
    <property type="evidence" value="ECO:0007669"/>
    <property type="project" value="UniProtKB-EC"/>
</dbReference>
<reference evidence="6" key="1">
    <citation type="journal article" date="2012" name="Science">
        <title>The Paleozoic origin of enzymatic lignin decomposition reconstructed from 31 fungal genomes.</title>
        <authorList>
            <person name="Floudas D."/>
            <person name="Binder M."/>
            <person name="Riley R."/>
            <person name="Barry K."/>
            <person name="Blanchette R.A."/>
            <person name="Henrissat B."/>
            <person name="Martinez A.T."/>
            <person name="Otillar R."/>
            <person name="Spatafora J.W."/>
            <person name="Yadav J.S."/>
            <person name="Aerts A."/>
            <person name="Benoit I."/>
            <person name="Boyd A."/>
            <person name="Carlson A."/>
            <person name="Copeland A."/>
            <person name="Coutinho P.M."/>
            <person name="de Vries R.P."/>
            <person name="Ferreira P."/>
            <person name="Findley K."/>
            <person name="Foster B."/>
            <person name="Gaskell J."/>
            <person name="Glotzer D."/>
            <person name="Gorecki P."/>
            <person name="Heitman J."/>
            <person name="Hesse C."/>
            <person name="Hori C."/>
            <person name="Igarashi K."/>
            <person name="Jurgens J.A."/>
            <person name="Kallen N."/>
            <person name="Kersten P."/>
            <person name="Kohler A."/>
            <person name="Kuees U."/>
            <person name="Kumar T.K.A."/>
            <person name="Kuo A."/>
            <person name="LaButti K."/>
            <person name="Larrondo L.F."/>
            <person name="Lindquist E."/>
            <person name="Ling A."/>
            <person name="Lombard V."/>
            <person name="Lucas S."/>
            <person name="Lundell T."/>
            <person name="Martin R."/>
            <person name="McLaughlin D.J."/>
            <person name="Morgenstern I."/>
            <person name="Morin E."/>
            <person name="Murat C."/>
            <person name="Nagy L.G."/>
            <person name="Nolan M."/>
            <person name="Ohm R.A."/>
            <person name="Patyshakuliyeva A."/>
            <person name="Rokas A."/>
            <person name="Ruiz-Duenas F.J."/>
            <person name="Sabat G."/>
            <person name="Salamov A."/>
            <person name="Samejima M."/>
            <person name="Schmutz J."/>
            <person name="Slot J.C."/>
            <person name="St John F."/>
            <person name="Stenlid J."/>
            <person name="Sun H."/>
            <person name="Sun S."/>
            <person name="Syed K."/>
            <person name="Tsang A."/>
            <person name="Wiebenga A."/>
            <person name="Young D."/>
            <person name="Pisabarro A."/>
            <person name="Eastwood D.C."/>
            <person name="Martin F."/>
            <person name="Cullen D."/>
            <person name="Grigoriev I.V."/>
            <person name="Hibbett D.S."/>
        </authorList>
    </citation>
    <scope>NUCLEOTIDE SEQUENCE [LARGE SCALE GENOMIC DNA]</scope>
    <source>
        <strain evidence="6">RWD-64-598 SS2</strain>
    </source>
</reference>
<evidence type="ECO:0000313" key="5">
    <source>
        <dbReference type="EMBL" id="EIW80297.1"/>
    </source>
</evidence>
<dbReference type="OMA" id="AIIAQCC"/>